<sequence length="35" mass="3837">MDIMYIKGDATSPIAPNNKVITHICNDIGGWGYDL</sequence>
<reference evidence="1 2" key="1">
    <citation type="journal article" date="2020" name="Microbiome">
        <title>Single-cell genomics of uncultured bacteria reveals dietary fiber responders in the mouse gut microbiota.</title>
        <authorList>
            <person name="Chijiiwa R."/>
            <person name="Hosokawa M."/>
            <person name="Kogawa M."/>
            <person name="Nishikawa Y."/>
            <person name="Ide K."/>
            <person name="Sakanashi C."/>
            <person name="Takahashi K."/>
            <person name="Takeyama H."/>
        </authorList>
    </citation>
    <scope>NUCLEOTIDE SEQUENCE [LARGE SCALE GENOMIC DNA]</scope>
    <source>
        <strain evidence="1">IMSAGC_001</strain>
    </source>
</reference>
<dbReference type="Gene3D" id="3.40.220.10">
    <property type="entry name" value="Leucine Aminopeptidase, subunit E, domain 1"/>
    <property type="match status" value="1"/>
</dbReference>
<dbReference type="Proteomes" id="UP000491181">
    <property type="component" value="Unassembled WGS sequence"/>
</dbReference>
<dbReference type="SUPFAM" id="SSF52949">
    <property type="entry name" value="Macro domain-like"/>
    <property type="match status" value="1"/>
</dbReference>
<dbReference type="InterPro" id="IPR043472">
    <property type="entry name" value="Macro_dom-like"/>
</dbReference>
<name>A0A7J0A7H6_9BACE</name>
<dbReference type="AlphaFoldDB" id="A0A7J0A7H6"/>
<protein>
    <recommendedName>
        <fullName evidence="3">Appr-1-p processing protein</fullName>
    </recommendedName>
</protein>
<dbReference type="EMBL" id="BLLS01000180">
    <property type="protein sequence ID" value="GFH88268.1"/>
    <property type="molecule type" value="Genomic_DNA"/>
</dbReference>
<evidence type="ECO:0000313" key="1">
    <source>
        <dbReference type="EMBL" id="GFH88268.1"/>
    </source>
</evidence>
<organism evidence="1 2">
    <name type="scientific">Bacteroides acidifaciens</name>
    <dbReference type="NCBI Taxonomy" id="85831"/>
    <lineage>
        <taxon>Bacteria</taxon>
        <taxon>Pseudomonadati</taxon>
        <taxon>Bacteroidota</taxon>
        <taxon>Bacteroidia</taxon>
        <taxon>Bacteroidales</taxon>
        <taxon>Bacteroidaceae</taxon>
        <taxon>Bacteroides</taxon>
    </lineage>
</organism>
<proteinExistence type="predicted"/>
<comment type="caution">
    <text evidence="1">The sequence shown here is derived from an EMBL/GenBank/DDBJ whole genome shotgun (WGS) entry which is preliminary data.</text>
</comment>
<evidence type="ECO:0000313" key="2">
    <source>
        <dbReference type="Proteomes" id="UP000491181"/>
    </source>
</evidence>
<gene>
    <name evidence="1" type="ORF">IMSAGC001_03710</name>
</gene>
<accession>A0A7J0A7H6</accession>
<evidence type="ECO:0008006" key="3">
    <source>
        <dbReference type="Google" id="ProtNLM"/>
    </source>
</evidence>